<feature type="region of interest" description="Disordered" evidence="1">
    <location>
        <begin position="1"/>
        <end position="26"/>
    </location>
</feature>
<evidence type="ECO:0000313" key="2">
    <source>
        <dbReference type="EMBL" id="CBI10048.1"/>
    </source>
</evidence>
<feature type="compositionally biased region" description="Basic residues" evidence="1">
    <location>
        <begin position="17"/>
        <end position="26"/>
    </location>
</feature>
<protein>
    <submittedName>
        <fullName evidence="2">Uncharacterized protein</fullName>
    </submittedName>
</protein>
<sequence length="66" mass="7425">MFGAHRSGWTSLNPKKPSCKPLRHHSRPNGLFGLNTIVEKYLPGYQAKPHTFTPPINVDQTKQIQG</sequence>
<comment type="caution">
    <text evidence="2">The sequence shown here is derived from an EMBL/GenBank/DDBJ whole genome shotgun (WGS) entry which is preliminary data.</text>
</comment>
<dbReference type="AlphaFoldDB" id="E6QS26"/>
<dbReference type="EMBL" id="CABR01000066">
    <property type="protein sequence ID" value="CBI10048.1"/>
    <property type="molecule type" value="Genomic_DNA"/>
</dbReference>
<accession>E6QS26</accession>
<name>E6QS26_9ZZZZ</name>
<reference evidence="2" key="1">
    <citation type="submission" date="2009-10" db="EMBL/GenBank/DDBJ databases">
        <title>Diversity of trophic interactions inside an arsenic-rich microbial ecosystem.</title>
        <authorList>
            <person name="Bertin P.N."/>
            <person name="Heinrich-Salmeron A."/>
            <person name="Pelletier E."/>
            <person name="Goulhen-Chollet F."/>
            <person name="Arsene-Ploetze F."/>
            <person name="Gallien S."/>
            <person name="Calteau A."/>
            <person name="Vallenet D."/>
            <person name="Casiot C."/>
            <person name="Chane-Woon-Ming B."/>
            <person name="Giloteaux L."/>
            <person name="Barakat M."/>
            <person name="Bonnefoy V."/>
            <person name="Bruneel O."/>
            <person name="Chandler M."/>
            <person name="Cleiss J."/>
            <person name="Duran R."/>
            <person name="Elbaz-Poulichet F."/>
            <person name="Fonknechten N."/>
            <person name="Lauga B."/>
            <person name="Mornico D."/>
            <person name="Ortet P."/>
            <person name="Schaeffer C."/>
            <person name="Siguier P."/>
            <person name="Alexander Thil Smith A."/>
            <person name="Van Dorsselaer A."/>
            <person name="Weissenbach J."/>
            <person name="Medigue C."/>
            <person name="Le Paslier D."/>
        </authorList>
    </citation>
    <scope>NUCLEOTIDE SEQUENCE</scope>
</reference>
<organism evidence="2">
    <name type="scientific">mine drainage metagenome</name>
    <dbReference type="NCBI Taxonomy" id="410659"/>
    <lineage>
        <taxon>unclassified sequences</taxon>
        <taxon>metagenomes</taxon>
        <taxon>ecological metagenomes</taxon>
    </lineage>
</organism>
<proteinExistence type="predicted"/>
<gene>
    <name evidence="2" type="ORF">CARN7_0805</name>
</gene>
<evidence type="ECO:0000256" key="1">
    <source>
        <dbReference type="SAM" id="MobiDB-lite"/>
    </source>
</evidence>